<sequence length="327" mass="35341">MKAGKLDTETLRQIVLNKITYHREEVMVRPNIGEDCAVVDFGEYACVLSTDPITGAANEVGRLAVHISCNDIASSGVEPLGLLLTIMAPEGTAVEEIRQVMEQASETAAALQVEIIGGHTEITSAVNRIIVSATAIGRQRKDKVVLSQGAKIGNAILMTKSAGLEGTAILAYDHEERLKKELGSPVIEAAKKMVDQISVIPEGKIAGEVGVSSMHDVTEGGLLGALWELCEASKVGAHLYEDEIPIAPETEKICSFFQIDPLKLISSGCMLMTVEKEKEKELLEKLRERGIPAAVIGEIVESGRYLVKDSRKTVVEPPERDELFKVI</sequence>
<dbReference type="Proteomes" id="UP000095743">
    <property type="component" value="Chromosome"/>
</dbReference>
<keyword evidence="5" id="KW-1185">Reference proteome</keyword>
<dbReference type="Gene3D" id="3.90.650.10">
    <property type="entry name" value="PurM-like C-terminal domain"/>
    <property type="match status" value="1"/>
</dbReference>
<dbReference type="Pfam" id="PF00586">
    <property type="entry name" value="AIRS"/>
    <property type="match status" value="1"/>
</dbReference>
<accession>A0A1D8GFV2</accession>
<evidence type="ECO:0000256" key="1">
    <source>
        <dbReference type="ARBA" id="ARBA00006243"/>
    </source>
</evidence>
<dbReference type="InterPro" id="IPR011854">
    <property type="entry name" value="HypE"/>
</dbReference>
<dbReference type="Gene3D" id="3.30.1330.10">
    <property type="entry name" value="PurM-like, N-terminal domain"/>
    <property type="match status" value="1"/>
</dbReference>
<dbReference type="Pfam" id="PF02769">
    <property type="entry name" value="AIRS_C"/>
    <property type="match status" value="1"/>
</dbReference>
<organism evidence="4 5">
    <name type="scientific">Geosporobacter ferrireducens</name>
    <dbReference type="NCBI Taxonomy" id="1424294"/>
    <lineage>
        <taxon>Bacteria</taxon>
        <taxon>Bacillati</taxon>
        <taxon>Bacillota</taxon>
        <taxon>Clostridia</taxon>
        <taxon>Peptostreptococcales</taxon>
        <taxon>Thermotaleaceae</taxon>
        <taxon>Geosporobacter</taxon>
    </lineage>
</organism>
<dbReference type="KEGG" id="gfe:Gferi_09490"/>
<reference evidence="4 5" key="1">
    <citation type="submission" date="2016-09" db="EMBL/GenBank/DDBJ databases">
        <title>Genomic analysis reveals versatility of anaerobic energy metabolism of Geosporobacter ferrireducens IRF9 of phylum Firmicutes.</title>
        <authorList>
            <person name="Kim S.-J."/>
        </authorList>
    </citation>
    <scope>NUCLEOTIDE SEQUENCE [LARGE SCALE GENOMIC DNA]</scope>
    <source>
        <strain evidence="4 5">IRF9</strain>
    </source>
</reference>
<dbReference type="CDD" id="cd06061">
    <property type="entry name" value="PurM-like1"/>
    <property type="match status" value="1"/>
</dbReference>
<evidence type="ECO:0000313" key="4">
    <source>
        <dbReference type="EMBL" id="AOT69791.1"/>
    </source>
</evidence>
<dbReference type="RefSeq" id="WP_069975863.1">
    <property type="nucleotide sequence ID" value="NZ_CP017269.1"/>
</dbReference>
<dbReference type="GO" id="GO:0051604">
    <property type="term" value="P:protein maturation"/>
    <property type="evidence" value="ECO:0007669"/>
    <property type="project" value="TreeGrafter"/>
</dbReference>
<gene>
    <name evidence="4" type="ORF">Gferi_09490</name>
</gene>
<proteinExistence type="inferred from homology"/>
<dbReference type="SUPFAM" id="SSF56042">
    <property type="entry name" value="PurM C-terminal domain-like"/>
    <property type="match status" value="1"/>
</dbReference>
<dbReference type="PANTHER" id="PTHR30303:SF4">
    <property type="entry name" value="HYDROGENASE EXPRESSION_FORMATION PROTEIN HYPE"/>
    <property type="match status" value="1"/>
</dbReference>
<name>A0A1D8GFV2_9FIRM</name>
<feature type="domain" description="PurM-like N-terminal" evidence="2">
    <location>
        <begin position="33"/>
        <end position="138"/>
    </location>
</feature>
<dbReference type="AlphaFoldDB" id="A0A1D8GFV2"/>
<dbReference type="STRING" id="1424294.Gferi_09490"/>
<dbReference type="InterPro" id="IPR010918">
    <property type="entry name" value="PurM-like_C_dom"/>
</dbReference>
<dbReference type="InterPro" id="IPR036676">
    <property type="entry name" value="PurM-like_C_sf"/>
</dbReference>
<protein>
    <submittedName>
        <fullName evidence="4">AIR synthase</fullName>
    </submittedName>
</protein>
<dbReference type="SUPFAM" id="SSF55326">
    <property type="entry name" value="PurM N-terminal domain-like"/>
    <property type="match status" value="1"/>
</dbReference>
<dbReference type="OrthoDB" id="153904at2"/>
<evidence type="ECO:0000259" key="3">
    <source>
        <dbReference type="Pfam" id="PF02769"/>
    </source>
</evidence>
<evidence type="ECO:0000259" key="2">
    <source>
        <dbReference type="Pfam" id="PF00586"/>
    </source>
</evidence>
<dbReference type="InterPro" id="IPR016188">
    <property type="entry name" value="PurM-like_N"/>
</dbReference>
<dbReference type="PANTHER" id="PTHR30303">
    <property type="entry name" value="HYDROGENASE ISOENZYMES FORMATION PROTEIN HYPE"/>
    <property type="match status" value="1"/>
</dbReference>
<dbReference type="EMBL" id="CP017269">
    <property type="protein sequence ID" value="AOT69791.1"/>
    <property type="molecule type" value="Genomic_DNA"/>
</dbReference>
<feature type="domain" description="PurM-like C-terminal" evidence="3">
    <location>
        <begin position="151"/>
        <end position="305"/>
    </location>
</feature>
<comment type="similarity">
    <text evidence="1">Belongs to the HypE family.</text>
</comment>
<dbReference type="PIRSF" id="PIRSF005644">
    <property type="entry name" value="Hdrgns_mtr_HypE"/>
    <property type="match status" value="1"/>
</dbReference>
<evidence type="ECO:0000313" key="5">
    <source>
        <dbReference type="Proteomes" id="UP000095743"/>
    </source>
</evidence>
<dbReference type="InterPro" id="IPR036921">
    <property type="entry name" value="PurM-like_N_sf"/>
</dbReference>